<evidence type="ECO:0000313" key="10">
    <source>
        <dbReference type="EMBL" id="AWM14161.1"/>
    </source>
</evidence>
<evidence type="ECO:0000256" key="8">
    <source>
        <dbReference type="SAM" id="Phobius"/>
    </source>
</evidence>
<keyword evidence="7 8" id="KW-0472">Membrane</keyword>
<keyword evidence="10" id="KW-0378">Hydrolase</keyword>
<dbReference type="EMBL" id="CP029463">
    <property type="protein sequence ID" value="AWM14161.1"/>
    <property type="molecule type" value="Genomic_DNA"/>
</dbReference>
<proteinExistence type="predicted"/>
<keyword evidence="2" id="KW-1003">Cell membrane</keyword>
<evidence type="ECO:0000256" key="7">
    <source>
        <dbReference type="ARBA" id="ARBA00023136"/>
    </source>
</evidence>
<feature type="domain" description="HD/PDEase" evidence="9">
    <location>
        <begin position="23"/>
        <end position="137"/>
    </location>
</feature>
<dbReference type="SUPFAM" id="SSF109604">
    <property type="entry name" value="HD-domain/PDEase-like"/>
    <property type="match status" value="1"/>
</dbReference>
<dbReference type="OrthoDB" id="5728337at2"/>
<protein>
    <submittedName>
        <fullName evidence="10">Phosphohydrolase</fullName>
    </submittedName>
</protein>
<dbReference type="GO" id="GO:0016787">
    <property type="term" value="F:hydrolase activity"/>
    <property type="evidence" value="ECO:0007669"/>
    <property type="project" value="UniProtKB-KW"/>
</dbReference>
<keyword evidence="4" id="KW-0547">Nucleotide-binding</keyword>
<evidence type="ECO:0000256" key="1">
    <source>
        <dbReference type="ARBA" id="ARBA00004236"/>
    </source>
</evidence>
<keyword evidence="3 8" id="KW-0812">Transmembrane</keyword>
<evidence type="ECO:0000259" key="9">
    <source>
        <dbReference type="SMART" id="SM00471"/>
    </source>
</evidence>
<dbReference type="InterPro" id="IPR006674">
    <property type="entry name" value="HD_domain"/>
</dbReference>
<evidence type="ECO:0000256" key="5">
    <source>
        <dbReference type="ARBA" id="ARBA00022989"/>
    </source>
</evidence>
<keyword evidence="6" id="KW-0051">Antiviral defense</keyword>
<evidence type="ECO:0000256" key="2">
    <source>
        <dbReference type="ARBA" id="ARBA00022475"/>
    </source>
</evidence>
<keyword evidence="11" id="KW-1185">Reference proteome</keyword>
<dbReference type="SMART" id="SM00471">
    <property type="entry name" value="HDc"/>
    <property type="match status" value="1"/>
</dbReference>
<dbReference type="CDD" id="cd00077">
    <property type="entry name" value="HDc"/>
    <property type="match status" value="1"/>
</dbReference>
<evidence type="ECO:0000256" key="4">
    <source>
        <dbReference type="ARBA" id="ARBA00022741"/>
    </source>
</evidence>
<evidence type="ECO:0000256" key="6">
    <source>
        <dbReference type="ARBA" id="ARBA00023118"/>
    </source>
</evidence>
<dbReference type="InterPro" id="IPR043760">
    <property type="entry name" value="PycTM_dom"/>
</dbReference>
<dbReference type="InterPro" id="IPR003607">
    <property type="entry name" value="HD/PDEase_dom"/>
</dbReference>
<dbReference type="GO" id="GO:0000166">
    <property type="term" value="F:nucleotide binding"/>
    <property type="evidence" value="ECO:0007669"/>
    <property type="project" value="UniProtKB-KW"/>
</dbReference>
<comment type="subcellular location">
    <subcellularLocation>
        <location evidence="1">Cell membrane</location>
    </subcellularLocation>
</comment>
<sequence length="387" mass="44780">MSIITKSASFVEQLFKDKLSSAYLYHNFTHTQNVVRTIEAIVAYEKLDAETKEILLVAGWFHDTGYTESIINHEQVSAEIASGFLTENGKESTFIKDVKRIILATRYNHEPEDERERIMKDADHCHLGSIDYLTSSESLRKEWELTCEKRFSDLDWNKENLLFLKQKHHFYTEYCKKFLQPVKEKNIKQVLNTIQKMEEKKETKKAKKEKPSRGIDTMFRVTLNNHTRLSGIADSKANILLSVNAIIISVALSTIVPKLDNPNNAHLIGPTFTMVMFSVVSIIFAILSTRPKVTSGKFTQRDLEERKVNLLFFGNFYKMPLKEYQDAVTEMINDKDYLYNTMISDLYYLGLVLEKKYRLLRITYNIFMIGIIVSVIAFVVAFKMAGN</sequence>
<name>A0A2U8QVV4_9FLAO</name>
<evidence type="ECO:0000256" key="3">
    <source>
        <dbReference type="ARBA" id="ARBA00022692"/>
    </source>
</evidence>
<feature type="transmembrane region" description="Helical" evidence="8">
    <location>
        <begin position="237"/>
        <end position="255"/>
    </location>
</feature>
<reference evidence="10 11" key="1">
    <citation type="submission" date="2018-05" db="EMBL/GenBank/DDBJ databases">
        <title>Flavobacterium sp. MEBiC07310.</title>
        <authorList>
            <person name="Baek K."/>
        </authorList>
    </citation>
    <scope>NUCLEOTIDE SEQUENCE [LARGE SCALE GENOMIC DNA]</scope>
    <source>
        <strain evidence="10 11">MEBiC07310</strain>
    </source>
</reference>
<gene>
    <name evidence="10" type="ORF">DI487_10085</name>
</gene>
<dbReference type="KEGG" id="fse:DI487_10085"/>
<dbReference type="RefSeq" id="WP_109569527.1">
    <property type="nucleotide sequence ID" value="NZ_CP029463.1"/>
</dbReference>
<dbReference type="Pfam" id="PF01966">
    <property type="entry name" value="HD"/>
    <property type="match status" value="1"/>
</dbReference>
<dbReference type="AlphaFoldDB" id="A0A2U8QVV4"/>
<dbReference type="Proteomes" id="UP000245429">
    <property type="component" value="Chromosome"/>
</dbReference>
<accession>A0A2U8QVV4</accession>
<evidence type="ECO:0000313" key="11">
    <source>
        <dbReference type="Proteomes" id="UP000245429"/>
    </source>
</evidence>
<dbReference type="GO" id="GO:0005886">
    <property type="term" value="C:plasma membrane"/>
    <property type="evidence" value="ECO:0007669"/>
    <property type="project" value="UniProtKB-SubCell"/>
</dbReference>
<dbReference type="Pfam" id="PF18967">
    <property type="entry name" value="PycTM"/>
    <property type="match status" value="1"/>
</dbReference>
<feature type="transmembrane region" description="Helical" evidence="8">
    <location>
        <begin position="267"/>
        <end position="287"/>
    </location>
</feature>
<dbReference type="GO" id="GO:0051607">
    <property type="term" value="P:defense response to virus"/>
    <property type="evidence" value="ECO:0007669"/>
    <property type="project" value="UniProtKB-KW"/>
</dbReference>
<feature type="transmembrane region" description="Helical" evidence="8">
    <location>
        <begin position="362"/>
        <end position="382"/>
    </location>
</feature>
<keyword evidence="5 8" id="KW-1133">Transmembrane helix</keyword>
<organism evidence="10 11">
    <name type="scientific">Flavobacterium sediminis</name>
    <dbReference type="NCBI Taxonomy" id="2201181"/>
    <lineage>
        <taxon>Bacteria</taxon>
        <taxon>Pseudomonadati</taxon>
        <taxon>Bacteroidota</taxon>
        <taxon>Flavobacteriia</taxon>
        <taxon>Flavobacteriales</taxon>
        <taxon>Flavobacteriaceae</taxon>
        <taxon>Flavobacterium</taxon>
    </lineage>
</organism>
<dbReference type="Gene3D" id="1.10.3210.10">
    <property type="entry name" value="Hypothetical protein af1432"/>
    <property type="match status" value="1"/>
</dbReference>